<dbReference type="HAMAP" id="MF_00251">
    <property type="entry name" value="Ribosomal_bL36"/>
    <property type="match status" value="1"/>
</dbReference>
<dbReference type="InterPro" id="IPR000473">
    <property type="entry name" value="Ribosomal_bL36"/>
</dbReference>
<evidence type="ECO:0000256" key="3">
    <source>
        <dbReference type="ARBA" id="ARBA00022946"/>
    </source>
</evidence>
<evidence type="ECO:0000256" key="6">
    <source>
        <dbReference type="ARBA" id="ARBA00023274"/>
    </source>
</evidence>
<dbReference type="Proteomes" id="UP000593565">
    <property type="component" value="Unassembled WGS sequence"/>
</dbReference>
<dbReference type="PANTHER" id="PTHR46909">
    <property type="entry name" value="39S RIBOSOMAL PROTEIN L36, MITOCHONDRIAL"/>
    <property type="match status" value="1"/>
</dbReference>
<dbReference type="NCBIfam" id="TIGR01022">
    <property type="entry name" value="rpmJ_bact"/>
    <property type="match status" value="1"/>
</dbReference>
<keyword evidence="6 7" id="KW-0687">Ribonucleoprotein</keyword>
<comment type="subcellular location">
    <subcellularLocation>
        <location evidence="1">Mitochondrion</location>
    </subcellularLocation>
</comment>
<keyword evidence="9" id="KW-1185">Reference proteome</keyword>
<dbReference type="PANTHER" id="PTHR46909:SF1">
    <property type="entry name" value="LARGE RIBOSOMAL SUBUNIT PROTEIN BL36M"/>
    <property type="match status" value="1"/>
</dbReference>
<evidence type="ECO:0000256" key="4">
    <source>
        <dbReference type="ARBA" id="ARBA00022980"/>
    </source>
</evidence>
<dbReference type="InterPro" id="IPR035977">
    <property type="entry name" value="Ribosomal_bL36_sp"/>
</dbReference>
<name>A0A7J6AEX9_AMEME</name>
<proteinExistence type="inferred from homology"/>
<protein>
    <recommendedName>
        <fullName evidence="7">Ribosomal protein</fullName>
    </recommendedName>
</protein>
<accession>A0A7J6AEX9</accession>
<gene>
    <name evidence="8" type="ORF">AMELA_G00172820</name>
</gene>
<dbReference type="PROSITE" id="PS00828">
    <property type="entry name" value="RIBOSOMAL_L36"/>
    <property type="match status" value="1"/>
</dbReference>
<organism evidence="8 9">
    <name type="scientific">Ameiurus melas</name>
    <name type="common">Black bullhead</name>
    <name type="synonym">Silurus melas</name>
    <dbReference type="NCBI Taxonomy" id="219545"/>
    <lineage>
        <taxon>Eukaryota</taxon>
        <taxon>Metazoa</taxon>
        <taxon>Chordata</taxon>
        <taxon>Craniata</taxon>
        <taxon>Vertebrata</taxon>
        <taxon>Euteleostomi</taxon>
        <taxon>Actinopterygii</taxon>
        <taxon>Neopterygii</taxon>
        <taxon>Teleostei</taxon>
        <taxon>Ostariophysi</taxon>
        <taxon>Siluriformes</taxon>
        <taxon>Ictaluridae</taxon>
        <taxon>Ameiurus</taxon>
    </lineage>
</organism>
<keyword evidence="5" id="KW-0496">Mitochondrion</keyword>
<evidence type="ECO:0000313" key="9">
    <source>
        <dbReference type="Proteomes" id="UP000593565"/>
    </source>
</evidence>
<keyword evidence="3" id="KW-0809">Transit peptide</keyword>
<reference evidence="8 9" key="1">
    <citation type="submission" date="2020-02" db="EMBL/GenBank/DDBJ databases">
        <title>A chromosome-scale genome assembly of the black bullhead catfish (Ameiurus melas).</title>
        <authorList>
            <person name="Wen M."/>
            <person name="Zham M."/>
            <person name="Cabau C."/>
            <person name="Klopp C."/>
            <person name="Donnadieu C."/>
            <person name="Roques C."/>
            <person name="Bouchez O."/>
            <person name="Lampietro C."/>
            <person name="Jouanno E."/>
            <person name="Herpin A."/>
            <person name="Louis A."/>
            <person name="Berthelot C."/>
            <person name="Parey E."/>
            <person name="Roest-Crollius H."/>
            <person name="Braasch I."/>
            <person name="Postlethwait J."/>
            <person name="Robinson-Rechavi M."/>
            <person name="Echchiki A."/>
            <person name="Begum T."/>
            <person name="Montfort J."/>
            <person name="Schartl M."/>
            <person name="Bobe J."/>
            <person name="Guiguen Y."/>
        </authorList>
    </citation>
    <scope>NUCLEOTIDE SEQUENCE [LARGE SCALE GENOMIC DNA]</scope>
    <source>
        <strain evidence="8">M_S1</strain>
        <tissue evidence="8">Blood</tissue>
    </source>
</reference>
<dbReference type="Pfam" id="PF00444">
    <property type="entry name" value="Ribosomal_L36"/>
    <property type="match status" value="1"/>
</dbReference>
<dbReference type="EMBL" id="JAAGNN010000014">
    <property type="protein sequence ID" value="KAF4080577.1"/>
    <property type="molecule type" value="Genomic_DNA"/>
</dbReference>
<evidence type="ECO:0000256" key="5">
    <source>
        <dbReference type="ARBA" id="ARBA00023128"/>
    </source>
</evidence>
<keyword evidence="4 7" id="KW-0689">Ribosomal protein</keyword>
<dbReference type="GO" id="GO:0003735">
    <property type="term" value="F:structural constituent of ribosome"/>
    <property type="evidence" value="ECO:0007669"/>
    <property type="project" value="InterPro"/>
</dbReference>
<dbReference type="SUPFAM" id="SSF57840">
    <property type="entry name" value="Ribosomal protein L36"/>
    <property type="match status" value="1"/>
</dbReference>
<comment type="similarity">
    <text evidence="2 7">Belongs to the bacterial ribosomal protein bL36 family.</text>
</comment>
<evidence type="ECO:0000256" key="2">
    <source>
        <dbReference type="ARBA" id="ARBA00007645"/>
    </source>
</evidence>
<comment type="caution">
    <text evidence="8">The sequence shown here is derived from an EMBL/GenBank/DDBJ whole genome shotgun (WGS) entry which is preliminary data.</text>
</comment>
<dbReference type="GO" id="GO:0006412">
    <property type="term" value="P:translation"/>
    <property type="evidence" value="ECO:0007669"/>
    <property type="project" value="InterPro"/>
</dbReference>
<sequence>MLTSRPSPLKVTDVTAEVVDSRGAGAMAPTLLPSLLGSLTRQLSWAVRYASVACLPATGARRCISTITTAMVQARGSFQAQHHPFRAPLLGPNQQFVALQPSMGMKTKTALKKRCKDCFFVRRRGRLFVFCKSHPRHKQRQG</sequence>
<evidence type="ECO:0000256" key="7">
    <source>
        <dbReference type="RuleBase" id="RU000570"/>
    </source>
</evidence>
<dbReference type="InterPro" id="IPR052143">
    <property type="entry name" value="Mitoribosomal_bL36m"/>
</dbReference>
<dbReference type="AlphaFoldDB" id="A0A7J6AEX9"/>
<dbReference type="GO" id="GO:0005762">
    <property type="term" value="C:mitochondrial large ribosomal subunit"/>
    <property type="evidence" value="ECO:0007669"/>
    <property type="project" value="TreeGrafter"/>
</dbReference>
<evidence type="ECO:0000313" key="8">
    <source>
        <dbReference type="EMBL" id="KAF4080577.1"/>
    </source>
</evidence>
<evidence type="ECO:0000256" key="1">
    <source>
        <dbReference type="ARBA" id="ARBA00004173"/>
    </source>
</evidence>